<feature type="compositionally biased region" description="Polar residues" evidence="1">
    <location>
        <begin position="36"/>
        <end position="59"/>
    </location>
</feature>
<feature type="compositionally biased region" description="Polar residues" evidence="1">
    <location>
        <begin position="1"/>
        <end position="13"/>
    </location>
</feature>
<feature type="region of interest" description="Disordered" evidence="1">
    <location>
        <begin position="201"/>
        <end position="265"/>
    </location>
</feature>
<dbReference type="RefSeq" id="WP_177059810.1">
    <property type="nucleotide sequence ID" value="NZ_JACARY010000024.1"/>
</dbReference>
<accession>A0ABX2QYX7</accession>
<dbReference type="EMBL" id="JACARY010000024">
    <property type="protein sequence ID" value="NWD95551.1"/>
    <property type="molecule type" value="Genomic_DNA"/>
</dbReference>
<sequence length="303" mass="32965">MTNVSTRQYTPPNANYEMSPKPTPIRYEDSAEAREPSNTQSNSAASRQPMTAEQRGQLSSHHRLVNSPASTTQADPGRLAQLSQENNQLRDKLNQLVAQFTPIIMQMRQQVAELTQQLNKTGEPANQNSPSTPDATKGSEGDEPPQASAPVDNAPVSGQEAPRSLEQLNTENNQLRETVERLQTQFTAVVKQLQEQIQGLNQKIGGPGTPPTQTAPENPRASSDTSSDTAEVGESTAASNTESPTQTDKTPASGDRTVDDLMHDNKELRASIDKMIAEFTQVISQLKQQIEQLTARVKAQQAA</sequence>
<feature type="compositionally biased region" description="Polar residues" evidence="1">
    <location>
        <begin position="118"/>
        <end position="134"/>
    </location>
</feature>
<proteinExistence type="predicted"/>
<comment type="caution">
    <text evidence="2">The sequence shown here is derived from an EMBL/GenBank/DDBJ whole genome shotgun (WGS) entry which is preliminary data.</text>
</comment>
<feature type="region of interest" description="Disordered" evidence="1">
    <location>
        <begin position="118"/>
        <end position="160"/>
    </location>
</feature>
<feature type="compositionally biased region" description="Polar residues" evidence="1">
    <location>
        <begin position="236"/>
        <end position="250"/>
    </location>
</feature>
<feature type="compositionally biased region" description="Basic and acidic residues" evidence="1">
    <location>
        <begin position="26"/>
        <end position="35"/>
    </location>
</feature>
<reference evidence="2 3" key="1">
    <citation type="submission" date="2020-04" db="EMBL/GenBank/DDBJ databases">
        <title>Molecular characterization of pseudomonads from Agaricus bisporus reveal novel blotch 2 pathogens in Western Europe.</title>
        <authorList>
            <person name="Taparia T."/>
            <person name="Krijger M."/>
            <person name="Haynes E."/>
            <person name="Elpinstone J.G."/>
            <person name="Noble R."/>
            <person name="Van Der Wolf J."/>
        </authorList>
    </citation>
    <scope>NUCLEOTIDE SEQUENCE [LARGE SCALE GENOMIC DNA]</scope>
    <source>
        <strain evidence="2 3">P7774</strain>
    </source>
</reference>
<dbReference type="Gene3D" id="1.20.5.1700">
    <property type="match status" value="2"/>
</dbReference>
<feature type="compositionally biased region" description="Basic and acidic residues" evidence="1">
    <location>
        <begin position="256"/>
        <end position="265"/>
    </location>
</feature>
<feature type="compositionally biased region" description="Polar residues" evidence="1">
    <location>
        <begin position="220"/>
        <end position="229"/>
    </location>
</feature>
<protein>
    <submittedName>
        <fullName evidence="2">Uncharacterized protein</fullName>
    </submittedName>
</protein>
<organism evidence="2 3">
    <name type="scientific">Pseudomonas reactans</name>
    <dbReference type="NCBI Taxonomy" id="117680"/>
    <lineage>
        <taxon>Bacteria</taxon>
        <taxon>Pseudomonadati</taxon>
        <taxon>Pseudomonadota</taxon>
        <taxon>Gammaproteobacteria</taxon>
        <taxon>Pseudomonadales</taxon>
        <taxon>Pseudomonadaceae</taxon>
        <taxon>Pseudomonas</taxon>
    </lineage>
</organism>
<evidence type="ECO:0000313" key="3">
    <source>
        <dbReference type="Proteomes" id="UP000572863"/>
    </source>
</evidence>
<dbReference type="Proteomes" id="UP000572863">
    <property type="component" value="Unassembled WGS sequence"/>
</dbReference>
<evidence type="ECO:0000313" key="2">
    <source>
        <dbReference type="EMBL" id="NWD95551.1"/>
    </source>
</evidence>
<keyword evidence="3" id="KW-1185">Reference proteome</keyword>
<feature type="region of interest" description="Disordered" evidence="1">
    <location>
        <begin position="1"/>
        <end position="79"/>
    </location>
</feature>
<gene>
    <name evidence="2" type="ORF">HX871_14065</name>
</gene>
<evidence type="ECO:0000256" key="1">
    <source>
        <dbReference type="SAM" id="MobiDB-lite"/>
    </source>
</evidence>
<name>A0ABX2QYX7_9PSED</name>